<keyword evidence="2" id="KW-0472">Membrane</keyword>
<evidence type="ECO:0000313" key="4">
    <source>
        <dbReference type="EMBL" id="TNM34604.1"/>
    </source>
</evidence>
<dbReference type="OrthoDB" id="5241668at2"/>
<dbReference type="AlphaFoldDB" id="A0A5C4VFA2"/>
<evidence type="ECO:0000313" key="5">
    <source>
        <dbReference type="Proteomes" id="UP000311713"/>
    </source>
</evidence>
<dbReference type="Proteomes" id="UP000311713">
    <property type="component" value="Unassembled WGS sequence"/>
</dbReference>
<dbReference type="EMBL" id="VDGT01000001">
    <property type="protein sequence ID" value="TNM34604.1"/>
    <property type="molecule type" value="Genomic_DNA"/>
</dbReference>
<dbReference type="InterPro" id="IPR025646">
    <property type="entry name" value="DUF4350"/>
</dbReference>
<keyword evidence="2" id="KW-1133">Transmembrane helix</keyword>
<dbReference type="Pfam" id="PF14258">
    <property type="entry name" value="DUF4350"/>
    <property type="match status" value="1"/>
</dbReference>
<accession>A0A5C4VFA2</accession>
<feature type="transmembrane region" description="Helical" evidence="2">
    <location>
        <begin position="27"/>
        <end position="44"/>
    </location>
</feature>
<proteinExistence type="predicted"/>
<name>A0A5C4VFA2_9ACTN</name>
<sequence>MDHPVTAPADTAVSPDARQLLRRARPFAIGAVALVLAGLLLAVLNSGESGALHPRASVPQGSRAVAELLDERGVTTTLATTAAEAAEALGPDSTLLVAQPEALTPTARDTLRRAAEDAATRTVLVAPGPEATAAFAPRVTVAPPVEAEERAPRCAWPAAQRAGEARLGGYRYALPEGTTEAADCYPAGGTATLATVPTPTGETVLLGSPDILTNDRLDEAGNASLALQLLGSHPRLVWYLPSGEEAPAADERRSVTDLLPPGWRWAALQLGVAAALAALWRARRLGPVVTEPLPATVPAAETVEGRARLYHRTHARAQAADALRAATRARLAPVAGVAHADTHDDEALPPAVAAHTGTSAAEVRALLFGPAPEDDRALVRLADALDALERRVTDEPATASPPDDPPTGEEPRT</sequence>
<gene>
    <name evidence="4" type="ORF">FH715_02830</name>
</gene>
<comment type="caution">
    <text evidence="4">The sequence shown here is derived from an EMBL/GenBank/DDBJ whole genome shotgun (WGS) entry which is preliminary data.</text>
</comment>
<feature type="domain" description="DUF4350" evidence="3">
    <location>
        <begin position="59"/>
        <end position="230"/>
    </location>
</feature>
<organism evidence="4 5">
    <name type="scientific">Streptomyces sedi</name>
    <dbReference type="NCBI Taxonomy" id="555059"/>
    <lineage>
        <taxon>Bacteria</taxon>
        <taxon>Bacillati</taxon>
        <taxon>Actinomycetota</taxon>
        <taxon>Actinomycetes</taxon>
        <taxon>Kitasatosporales</taxon>
        <taxon>Streptomycetaceae</taxon>
        <taxon>Streptomyces</taxon>
    </lineage>
</organism>
<evidence type="ECO:0000256" key="1">
    <source>
        <dbReference type="SAM" id="MobiDB-lite"/>
    </source>
</evidence>
<evidence type="ECO:0000256" key="2">
    <source>
        <dbReference type="SAM" id="Phobius"/>
    </source>
</evidence>
<reference evidence="4 5" key="1">
    <citation type="submission" date="2019-06" db="EMBL/GenBank/DDBJ databases">
        <title>Draft genome of Streptomyces sedi sp. JCM16909.</title>
        <authorList>
            <person name="Klykleung N."/>
            <person name="Tanasupawat S."/>
            <person name="Kudo T."/>
            <person name="Yuki M."/>
            <person name="Ohkuma M."/>
        </authorList>
    </citation>
    <scope>NUCLEOTIDE SEQUENCE [LARGE SCALE GENOMIC DNA]</scope>
    <source>
        <strain evidence="4 5">JCM 16909</strain>
    </source>
</reference>
<evidence type="ECO:0000259" key="3">
    <source>
        <dbReference type="Pfam" id="PF14258"/>
    </source>
</evidence>
<feature type="region of interest" description="Disordered" evidence="1">
    <location>
        <begin position="389"/>
        <end position="413"/>
    </location>
</feature>
<keyword evidence="2" id="KW-0812">Transmembrane</keyword>
<protein>
    <submittedName>
        <fullName evidence="4">DUF4350 domain-containing protein</fullName>
    </submittedName>
</protein>
<keyword evidence="5" id="KW-1185">Reference proteome</keyword>